<dbReference type="PANTHER" id="PTHR43431:SF1">
    <property type="entry name" value="OS08G0476300 PROTEIN"/>
    <property type="match status" value="1"/>
</dbReference>
<accession>A0ABS4JB66</accession>
<sequence>MNKPLLVIVGAGPGVSAGVAKKFGTSGFRVVLVSRTKASLDVYTEELQAQGVEAYSVQADASDSASLQSAFNQIKAEYGVPEVLVYNAAVINQSNPSSLSEKQLVDDFKINVVGALTSAQQVIPDMIDRKQGTLLFTGGGLALYPAAVLTSLSIGKAGIRTLAFTLAEELKPHGIYVGTVTITGFVQRGTFYDPERIAEAYWELYTTRDQIETVYKE</sequence>
<gene>
    <name evidence="1" type="ORF">J2Z66_008761</name>
</gene>
<dbReference type="PANTHER" id="PTHR43431">
    <property type="entry name" value="OXIDOREDUCTASE, SHORT CHAIN DEHYDROGENASE/REDUCTASE FAMILY (AFU_ORTHOLOGUE AFUA_5G14000)"/>
    <property type="match status" value="1"/>
</dbReference>
<dbReference type="RefSeq" id="WP_209980075.1">
    <property type="nucleotide sequence ID" value="NZ_JAGGLB010000070.1"/>
</dbReference>
<dbReference type="InterPro" id="IPR002347">
    <property type="entry name" value="SDR_fam"/>
</dbReference>
<name>A0ABS4JB66_9BACL</name>
<evidence type="ECO:0000313" key="2">
    <source>
        <dbReference type="Proteomes" id="UP001519287"/>
    </source>
</evidence>
<keyword evidence="2" id="KW-1185">Reference proteome</keyword>
<dbReference type="EMBL" id="JAGGLB010000070">
    <property type="protein sequence ID" value="MBP1997083.1"/>
    <property type="molecule type" value="Genomic_DNA"/>
</dbReference>
<comment type="caution">
    <text evidence="1">The sequence shown here is derived from an EMBL/GenBank/DDBJ whole genome shotgun (WGS) entry which is preliminary data.</text>
</comment>
<evidence type="ECO:0000313" key="1">
    <source>
        <dbReference type="EMBL" id="MBP1997083.1"/>
    </source>
</evidence>
<proteinExistence type="predicted"/>
<dbReference type="InterPro" id="IPR036291">
    <property type="entry name" value="NAD(P)-bd_dom_sf"/>
</dbReference>
<dbReference type="SUPFAM" id="SSF51735">
    <property type="entry name" value="NAD(P)-binding Rossmann-fold domains"/>
    <property type="match status" value="1"/>
</dbReference>
<protein>
    <submittedName>
        <fullName evidence="1">Short-subunit dehydrogenase</fullName>
    </submittedName>
</protein>
<dbReference type="Proteomes" id="UP001519287">
    <property type="component" value="Unassembled WGS sequence"/>
</dbReference>
<organism evidence="1 2">
    <name type="scientific">Paenibacillus eucommiae</name>
    <dbReference type="NCBI Taxonomy" id="1355755"/>
    <lineage>
        <taxon>Bacteria</taxon>
        <taxon>Bacillati</taxon>
        <taxon>Bacillota</taxon>
        <taxon>Bacilli</taxon>
        <taxon>Bacillales</taxon>
        <taxon>Paenibacillaceae</taxon>
        <taxon>Paenibacillus</taxon>
    </lineage>
</organism>
<reference evidence="1 2" key="1">
    <citation type="submission" date="2021-03" db="EMBL/GenBank/DDBJ databases">
        <title>Genomic Encyclopedia of Type Strains, Phase IV (KMG-IV): sequencing the most valuable type-strain genomes for metagenomic binning, comparative biology and taxonomic classification.</title>
        <authorList>
            <person name="Goeker M."/>
        </authorList>
    </citation>
    <scope>NUCLEOTIDE SEQUENCE [LARGE SCALE GENOMIC DNA]</scope>
    <source>
        <strain evidence="1 2">DSM 26048</strain>
    </source>
</reference>
<dbReference type="Gene3D" id="3.40.50.720">
    <property type="entry name" value="NAD(P)-binding Rossmann-like Domain"/>
    <property type="match status" value="1"/>
</dbReference>
<dbReference type="Pfam" id="PF00106">
    <property type="entry name" value="adh_short"/>
    <property type="match status" value="1"/>
</dbReference>
<dbReference type="PRINTS" id="PR00081">
    <property type="entry name" value="GDHRDH"/>
</dbReference>